<dbReference type="EMBL" id="VDCQ01000021">
    <property type="protein sequence ID" value="TNJ65165.1"/>
    <property type="molecule type" value="Genomic_DNA"/>
</dbReference>
<evidence type="ECO:0000313" key="6">
    <source>
        <dbReference type="EMBL" id="TNJ65165.1"/>
    </source>
</evidence>
<dbReference type="AlphaFoldDB" id="A0A5C4T8G1"/>
<dbReference type="Gene3D" id="3.30.1370.220">
    <property type="match status" value="1"/>
</dbReference>
<dbReference type="OrthoDB" id="89060at2"/>
<dbReference type="Gene3D" id="2.60.40.4290">
    <property type="match status" value="1"/>
</dbReference>
<comment type="similarity">
    <text evidence="1">Belongs to the myoviridae tail sheath protein family.</text>
</comment>
<dbReference type="InterPro" id="IPR035326">
    <property type="entry name" value="Beta_sandwich_Seath"/>
</dbReference>
<dbReference type="Proteomes" id="UP000307943">
    <property type="component" value="Unassembled WGS sequence"/>
</dbReference>
<dbReference type="InterPro" id="IPR035089">
    <property type="entry name" value="Phage_sheath_subtilisin"/>
</dbReference>
<proteinExistence type="inferred from homology"/>
<feature type="domain" description="Tail sheath protein Gp18-like" evidence="5">
    <location>
        <begin position="34"/>
        <end position="94"/>
    </location>
</feature>
<feature type="domain" description="Phage tail sheath protein-like beta-sandwich" evidence="3">
    <location>
        <begin position="98"/>
        <end position="205"/>
    </location>
</feature>
<reference evidence="6 7" key="1">
    <citation type="submission" date="2019-05" db="EMBL/GenBank/DDBJ databases">
        <title>We sequenced the genome of Paenibacillus hemerocallicola KCTC 33185 for further insight into its adaptation and study the phylogeny of Paenibacillus.</title>
        <authorList>
            <person name="Narsing Rao M.P."/>
        </authorList>
    </citation>
    <scope>NUCLEOTIDE SEQUENCE [LARGE SCALE GENOMIC DNA]</scope>
    <source>
        <strain evidence="6 7">KCTC 33185</strain>
    </source>
</reference>
<evidence type="ECO:0000259" key="3">
    <source>
        <dbReference type="Pfam" id="PF17481"/>
    </source>
</evidence>
<dbReference type="Pfam" id="PF22671">
    <property type="entry name" value="Gp18_domIII_N"/>
    <property type="match status" value="1"/>
</dbReference>
<gene>
    <name evidence="6" type="ORF">FE784_16335</name>
</gene>
<dbReference type="Pfam" id="PF17482">
    <property type="entry name" value="Phage_sheath_1C"/>
    <property type="match status" value="1"/>
</dbReference>
<accession>A0A5C4T8G1</accession>
<dbReference type="RefSeq" id="WP_139603289.1">
    <property type="nucleotide sequence ID" value="NZ_VDCQ01000021.1"/>
</dbReference>
<feature type="domain" description="Tail sheath protein C-terminal" evidence="4">
    <location>
        <begin position="381"/>
        <end position="486"/>
    </location>
</feature>
<dbReference type="Pfam" id="PF17481">
    <property type="entry name" value="Phage_sheath_domII"/>
    <property type="match status" value="1"/>
</dbReference>
<dbReference type="Gene3D" id="3.30.360.90">
    <property type="match status" value="1"/>
</dbReference>
<organism evidence="6 7">
    <name type="scientific">Paenibacillus hemerocallicola</name>
    <dbReference type="NCBI Taxonomy" id="1172614"/>
    <lineage>
        <taxon>Bacteria</taxon>
        <taxon>Bacillati</taxon>
        <taxon>Bacillota</taxon>
        <taxon>Bacilli</taxon>
        <taxon>Bacillales</taxon>
        <taxon>Paenibacillaceae</taxon>
        <taxon>Paenibacillus</taxon>
    </lineage>
</organism>
<comment type="caution">
    <text evidence="6">The sequence shown here is derived from an EMBL/GenBank/DDBJ whole genome shotgun (WGS) entry which is preliminary data.</text>
</comment>
<protein>
    <submittedName>
        <fullName evidence="6">Phage tail sheath protein</fullName>
    </submittedName>
</protein>
<evidence type="ECO:0000259" key="4">
    <source>
        <dbReference type="Pfam" id="PF17482"/>
    </source>
</evidence>
<evidence type="ECO:0000259" key="5">
    <source>
        <dbReference type="Pfam" id="PF22671"/>
    </source>
</evidence>
<dbReference type="InterPro" id="IPR054564">
    <property type="entry name" value="Gp18_domIII_N"/>
</dbReference>
<evidence type="ECO:0000256" key="1">
    <source>
        <dbReference type="ARBA" id="ARBA00008005"/>
    </source>
</evidence>
<keyword evidence="7" id="KW-1185">Reference proteome</keyword>
<feature type="domain" description="Tail sheath protein subtilisin-like" evidence="2">
    <location>
        <begin position="211"/>
        <end position="373"/>
    </location>
</feature>
<dbReference type="Gene3D" id="3.40.50.11790">
    <property type="match status" value="1"/>
</dbReference>
<sequence length="489" mass="51539">MAGGTWSKTEMPVLPGMYMNFQAAAIAAVQPGARGIVALPVKAHWGPVKQFVEIASLAAVDETYTSNESAGATAYSSLKLALLGGAKTVLAYRIADSDTAKAVCTLQDSGETPVNIVKLEAKYAGDRGNQFKVTIQPNPIDAAKKDVRLLEGTILLKTFTFAGNSAQAAVDAINQDSANKWIVATKLADGNGQLKDGSGFPFAGGDSGIDGIAASDYTNALSACETQEFNLFALDGVADPAIRTSVVSWVDRVRSEGKTIMAVLGGSSADDTSASAVSLAAARSAAFNHEAVVNVGTGAILDGVSYNSAQISAYVAGLIAGQKLSESTTYAPAPFQDVTRRWTRGEQEQAAAGGVFLLVHDGKRVKALRGINSLTSLRQGQNNAWKKIRTLRVIDAIQADLIASAESGYIGKVNNTAEGRLALIGAARQYMLSLAQSGVIETEGWDVYLNPQYYGPNAVLTPEPDQVYLNWEARLTDVMEQIFGTFIVL</sequence>
<dbReference type="Pfam" id="PF04984">
    <property type="entry name" value="Phage_sheath_1"/>
    <property type="match status" value="1"/>
</dbReference>
<evidence type="ECO:0000313" key="7">
    <source>
        <dbReference type="Proteomes" id="UP000307943"/>
    </source>
</evidence>
<name>A0A5C4T8G1_9BACL</name>
<dbReference type="InterPro" id="IPR020287">
    <property type="entry name" value="Tail_sheath_C"/>
</dbReference>
<dbReference type="Gene3D" id="3.30.1490.450">
    <property type="match status" value="1"/>
</dbReference>
<evidence type="ECO:0000259" key="2">
    <source>
        <dbReference type="Pfam" id="PF04984"/>
    </source>
</evidence>